<feature type="compositionally biased region" description="Basic and acidic residues" evidence="1">
    <location>
        <begin position="104"/>
        <end position="130"/>
    </location>
</feature>
<feature type="region of interest" description="Disordered" evidence="1">
    <location>
        <begin position="91"/>
        <end position="130"/>
    </location>
</feature>
<dbReference type="OrthoDB" id="6133115at2759"/>
<name>A0A8E2JDM7_9PEZI</name>
<protein>
    <submittedName>
        <fullName evidence="2">Uncharacterized protein</fullName>
    </submittedName>
</protein>
<proteinExistence type="predicted"/>
<accession>A0A8E2JDM7</accession>
<feature type="region of interest" description="Disordered" evidence="1">
    <location>
        <begin position="351"/>
        <end position="421"/>
    </location>
</feature>
<reference evidence="2 3" key="1">
    <citation type="journal article" date="2016" name="Nat. Commun.">
        <title>Ectomycorrhizal ecology is imprinted in the genome of the dominant symbiotic fungus Cenococcum geophilum.</title>
        <authorList>
            <consortium name="DOE Joint Genome Institute"/>
            <person name="Peter M."/>
            <person name="Kohler A."/>
            <person name="Ohm R.A."/>
            <person name="Kuo A."/>
            <person name="Krutzmann J."/>
            <person name="Morin E."/>
            <person name="Arend M."/>
            <person name="Barry K.W."/>
            <person name="Binder M."/>
            <person name="Choi C."/>
            <person name="Clum A."/>
            <person name="Copeland A."/>
            <person name="Grisel N."/>
            <person name="Haridas S."/>
            <person name="Kipfer T."/>
            <person name="LaButti K."/>
            <person name="Lindquist E."/>
            <person name="Lipzen A."/>
            <person name="Maire R."/>
            <person name="Meier B."/>
            <person name="Mihaltcheva S."/>
            <person name="Molinier V."/>
            <person name="Murat C."/>
            <person name="Poggeler S."/>
            <person name="Quandt C.A."/>
            <person name="Sperisen C."/>
            <person name="Tritt A."/>
            <person name="Tisserant E."/>
            <person name="Crous P.W."/>
            <person name="Henrissat B."/>
            <person name="Nehls U."/>
            <person name="Egli S."/>
            <person name="Spatafora J.W."/>
            <person name="Grigoriev I.V."/>
            <person name="Martin F.M."/>
        </authorList>
    </citation>
    <scope>NUCLEOTIDE SEQUENCE [LARGE SCALE GENOMIC DNA]</scope>
    <source>
        <strain evidence="2 3">CBS 459.81</strain>
    </source>
</reference>
<evidence type="ECO:0000313" key="2">
    <source>
        <dbReference type="EMBL" id="OCK78184.1"/>
    </source>
</evidence>
<feature type="compositionally biased region" description="Polar residues" evidence="1">
    <location>
        <begin position="91"/>
        <end position="102"/>
    </location>
</feature>
<organism evidence="2 3">
    <name type="scientific">Lepidopterella palustris CBS 459.81</name>
    <dbReference type="NCBI Taxonomy" id="1314670"/>
    <lineage>
        <taxon>Eukaryota</taxon>
        <taxon>Fungi</taxon>
        <taxon>Dikarya</taxon>
        <taxon>Ascomycota</taxon>
        <taxon>Pezizomycotina</taxon>
        <taxon>Dothideomycetes</taxon>
        <taxon>Pleosporomycetidae</taxon>
        <taxon>Mytilinidiales</taxon>
        <taxon>Argynnaceae</taxon>
        <taxon>Lepidopterella</taxon>
    </lineage>
</organism>
<dbReference type="EMBL" id="KV745075">
    <property type="protein sequence ID" value="OCK78184.1"/>
    <property type="molecule type" value="Genomic_DNA"/>
</dbReference>
<evidence type="ECO:0000256" key="1">
    <source>
        <dbReference type="SAM" id="MobiDB-lite"/>
    </source>
</evidence>
<sequence>MAHLNHHERIRVDERIDHFDSDEDEWFTPNHHLAVHRHPDDYPYHHRHPDDYPDNHRHGQQVQYPYTYRPLHGRHSTYNFTGLTPTNATYGHSSLPSVSVSIDNHNDDREHDHEHDHDRESEPATHPRSWHHEDACAECRSAASVSDRMNHSDRMNQSICLHDGWAGNPRWSAGANGGGGPPWPPLWSGGYWPDPHHNTHGTDDNSHERESLQHDKTVAELTARAQATDEARKQAVEAFKAQVRDEEDRRKREVEAKVLEMNQVEAARRAAEEKAVFQSQKEQAARIQEQKDATEKAIFKAKKEQDERIQEQKDAAEKAVFKAKKEEAEKKAEIEAKRKAWEVEMQKKLDEENAKKKAWEVERQRKEDEEKAKKKAWEVEQARKKDEEEEAKKAWEIEKKKKEMKEKEKQDKAKKDAKDQERSHLLAAGLPPQQVEAIINPESAPRIFAGTVPSVQYSQYSYPDTAYAGTEPTYIRVRREHLAIETLTHYSIPWRHDPHDSAYIIILRDINDPGIDLEILFDHTRRLRCQKPWPFSHRHHDKIYLMRRKSKGDRWL</sequence>
<evidence type="ECO:0000313" key="3">
    <source>
        <dbReference type="Proteomes" id="UP000250266"/>
    </source>
</evidence>
<feature type="compositionally biased region" description="Basic and acidic residues" evidence="1">
    <location>
        <begin position="194"/>
        <end position="213"/>
    </location>
</feature>
<gene>
    <name evidence="2" type="ORF">K432DRAFT_427455</name>
</gene>
<keyword evidence="3" id="KW-1185">Reference proteome</keyword>
<feature type="region of interest" description="Disordered" evidence="1">
    <location>
        <begin position="191"/>
        <end position="213"/>
    </location>
</feature>
<dbReference type="AlphaFoldDB" id="A0A8E2JDM7"/>
<dbReference type="Proteomes" id="UP000250266">
    <property type="component" value="Unassembled WGS sequence"/>
</dbReference>